<sequence length="181" mass="20477">MRSPRKSVFYEGGGVRGGKMRYLGIFPLIHTPPTGKLSVDCRECPSHPFLSLSATVKFAAELKLAAKVLFEMVTFMDKTINGRHYLHIQPSKHDVDGEEAKLAIHNSITSFYKSNCIGGPPSLSWWSKENLKIGKTFLLSSHVEVKENLPSCQLLRYDKESSHKSWARLPLYGKFSYKPLY</sequence>
<reference evidence="1" key="1">
    <citation type="submission" date="2022-04" db="EMBL/GenBank/DDBJ databases">
        <title>Carnegiea gigantea Genome sequencing and assembly v2.</title>
        <authorList>
            <person name="Copetti D."/>
            <person name="Sanderson M.J."/>
            <person name="Burquez A."/>
            <person name="Wojciechowski M.F."/>
        </authorList>
    </citation>
    <scope>NUCLEOTIDE SEQUENCE</scope>
    <source>
        <strain evidence="1">SGP5-SGP5p</strain>
        <tissue evidence="1">Aerial part</tissue>
    </source>
</reference>
<evidence type="ECO:0000313" key="1">
    <source>
        <dbReference type="EMBL" id="KAJ8424709.1"/>
    </source>
</evidence>
<keyword evidence="2" id="KW-1185">Reference proteome</keyword>
<dbReference type="OrthoDB" id="1642709at2759"/>
<evidence type="ECO:0000313" key="2">
    <source>
        <dbReference type="Proteomes" id="UP001153076"/>
    </source>
</evidence>
<comment type="caution">
    <text evidence="1">The sequence shown here is derived from an EMBL/GenBank/DDBJ whole genome shotgun (WGS) entry which is preliminary data.</text>
</comment>
<accession>A0A9Q1GSE8</accession>
<dbReference type="EMBL" id="JAKOGI010001622">
    <property type="protein sequence ID" value="KAJ8424709.1"/>
    <property type="molecule type" value="Genomic_DNA"/>
</dbReference>
<protein>
    <submittedName>
        <fullName evidence="1">Uncharacterized protein</fullName>
    </submittedName>
</protein>
<dbReference type="Proteomes" id="UP001153076">
    <property type="component" value="Unassembled WGS sequence"/>
</dbReference>
<organism evidence="1 2">
    <name type="scientific">Carnegiea gigantea</name>
    <dbReference type="NCBI Taxonomy" id="171969"/>
    <lineage>
        <taxon>Eukaryota</taxon>
        <taxon>Viridiplantae</taxon>
        <taxon>Streptophyta</taxon>
        <taxon>Embryophyta</taxon>
        <taxon>Tracheophyta</taxon>
        <taxon>Spermatophyta</taxon>
        <taxon>Magnoliopsida</taxon>
        <taxon>eudicotyledons</taxon>
        <taxon>Gunneridae</taxon>
        <taxon>Pentapetalae</taxon>
        <taxon>Caryophyllales</taxon>
        <taxon>Cactineae</taxon>
        <taxon>Cactaceae</taxon>
        <taxon>Cactoideae</taxon>
        <taxon>Echinocereeae</taxon>
        <taxon>Carnegiea</taxon>
    </lineage>
</organism>
<name>A0A9Q1GSE8_9CARY</name>
<gene>
    <name evidence="1" type="ORF">Cgig2_025458</name>
</gene>
<dbReference type="AlphaFoldDB" id="A0A9Q1GSE8"/>
<proteinExistence type="predicted"/>